<reference evidence="9 10" key="1">
    <citation type="submission" date="2023-03" db="EMBL/GenBank/DDBJ databases">
        <title>WGS of Gossypium arboreum.</title>
        <authorList>
            <person name="Yu D."/>
        </authorList>
    </citation>
    <scope>NUCLEOTIDE SEQUENCE [LARGE SCALE GENOMIC DNA]</scope>
    <source>
        <tissue evidence="9">Leaf</tissue>
    </source>
</reference>
<evidence type="ECO:0000256" key="3">
    <source>
        <dbReference type="ARBA" id="ARBA00022525"/>
    </source>
</evidence>
<name>A0ABR0Q0F3_GOSAR</name>
<gene>
    <name evidence="9" type="ORF">PVK06_016480</name>
</gene>
<protein>
    <recommendedName>
        <fullName evidence="11">GDSL esterase/lipase At1g29670-like</fullName>
    </recommendedName>
</protein>
<feature type="signal peptide" evidence="8">
    <location>
        <begin position="1"/>
        <end position="28"/>
    </location>
</feature>
<evidence type="ECO:0000256" key="4">
    <source>
        <dbReference type="ARBA" id="ARBA00022729"/>
    </source>
</evidence>
<dbReference type="InterPro" id="IPR036514">
    <property type="entry name" value="SGNH_hydro_sf"/>
</dbReference>
<sequence length="442" mass="48362">MAKKAGKGFILVCLQLLLCFSQLNCIRAKGEDGSDDEIKGMFVFGSSLVDNGNNNYLENSTAKADFLPYGIDFPKGPSGRFTNGKNVIDLLGEMLKLPCLIPPFSDPSTKGSKVVHGVNFASGASGILDDTGFLAGQVISLNQQIRNFETVTLPEVKKQLGVNRRENRKAMKKYMFIMGTGGNDYLFNYFVRKGEYNVSLETFTVNLTTSLSHQLKKLYRLGARKFVLMSVYPLGCSPMLNALRKDGCIEVMNQAAILFNDGLKSIIDAAKSDMPTSNLVLVNSYNIVTDIIQNPSSKGFKDANNPCCEVVPLTQLAGNGVSCKKGGRICMDRSAHVFFDGLHPTEKVNVEIAAKAFTSDLKTEVYPINFHGCNNNLSDCLLAPVRALVVTRRTCNGRNNGLVEETLWQVDKVWRYGASCGGTWHSAWGVRRCARGRTALGG</sequence>
<evidence type="ECO:0008006" key="11">
    <source>
        <dbReference type="Google" id="ProtNLM"/>
    </source>
</evidence>
<dbReference type="EMBL" id="JARKNE010000005">
    <property type="protein sequence ID" value="KAK5832677.1"/>
    <property type="molecule type" value="Genomic_DNA"/>
</dbReference>
<feature type="chain" id="PRO_5046931344" description="GDSL esterase/lipase At1g29670-like" evidence="8">
    <location>
        <begin position="29"/>
        <end position="442"/>
    </location>
</feature>
<comment type="subcellular location">
    <subcellularLocation>
        <location evidence="1">Secreted</location>
    </subcellularLocation>
</comment>
<dbReference type="Pfam" id="PF00657">
    <property type="entry name" value="Lipase_GDSL"/>
    <property type="match status" value="1"/>
</dbReference>
<keyword evidence="5" id="KW-0378">Hydrolase</keyword>
<dbReference type="PANTHER" id="PTHR45650:SF2">
    <property type="entry name" value="OS06G0560700 PROTEIN"/>
    <property type="match status" value="1"/>
</dbReference>
<evidence type="ECO:0000313" key="9">
    <source>
        <dbReference type="EMBL" id="KAK5832677.1"/>
    </source>
</evidence>
<keyword evidence="3" id="KW-0964">Secreted</keyword>
<comment type="similarity">
    <text evidence="2">Belongs to the 'GDSL' lipolytic enzyme family.</text>
</comment>
<keyword evidence="10" id="KW-1185">Reference proteome</keyword>
<dbReference type="PANTHER" id="PTHR45650">
    <property type="entry name" value="GDSL-LIKE LIPASE/ACYLHYDROLASE-RELATED"/>
    <property type="match status" value="1"/>
</dbReference>
<evidence type="ECO:0000256" key="8">
    <source>
        <dbReference type="SAM" id="SignalP"/>
    </source>
</evidence>
<dbReference type="InterPro" id="IPR001087">
    <property type="entry name" value="GDSL"/>
</dbReference>
<evidence type="ECO:0000256" key="6">
    <source>
        <dbReference type="ARBA" id="ARBA00022963"/>
    </source>
</evidence>
<dbReference type="Gene3D" id="3.40.50.1110">
    <property type="entry name" value="SGNH hydrolase"/>
    <property type="match status" value="1"/>
</dbReference>
<evidence type="ECO:0000256" key="5">
    <source>
        <dbReference type="ARBA" id="ARBA00022801"/>
    </source>
</evidence>
<comment type="caution">
    <text evidence="9">The sequence shown here is derived from an EMBL/GenBank/DDBJ whole genome shotgun (WGS) entry which is preliminary data.</text>
</comment>
<accession>A0ABR0Q0F3</accession>
<dbReference type="CDD" id="cd01837">
    <property type="entry name" value="SGNH_plant_lipase_like"/>
    <property type="match status" value="1"/>
</dbReference>
<evidence type="ECO:0000256" key="1">
    <source>
        <dbReference type="ARBA" id="ARBA00004613"/>
    </source>
</evidence>
<proteinExistence type="inferred from homology"/>
<evidence type="ECO:0000313" key="10">
    <source>
        <dbReference type="Proteomes" id="UP001358586"/>
    </source>
</evidence>
<keyword evidence="7" id="KW-0443">Lipid metabolism</keyword>
<keyword evidence="6" id="KW-0442">Lipid degradation</keyword>
<dbReference type="SUPFAM" id="SSF52266">
    <property type="entry name" value="SGNH hydrolase"/>
    <property type="match status" value="1"/>
</dbReference>
<keyword evidence="4 8" id="KW-0732">Signal</keyword>
<evidence type="ECO:0000256" key="7">
    <source>
        <dbReference type="ARBA" id="ARBA00023098"/>
    </source>
</evidence>
<dbReference type="InterPro" id="IPR035669">
    <property type="entry name" value="SGNH_plant_lipase-like"/>
</dbReference>
<organism evidence="9 10">
    <name type="scientific">Gossypium arboreum</name>
    <name type="common">Tree cotton</name>
    <name type="synonym">Gossypium nanking</name>
    <dbReference type="NCBI Taxonomy" id="29729"/>
    <lineage>
        <taxon>Eukaryota</taxon>
        <taxon>Viridiplantae</taxon>
        <taxon>Streptophyta</taxon>
        <taxon>Embryophyta</taxon>
        <taxon>Tracheophyta</taxon>
        <taxon>Spermatophyta</taxon>
        <taxon>Magnoliopsida</taxon>
        <taxon>eudicotyledons</taxon>
        <taxon>Gunneridae</taxon>
        <taxon>Pentapetalae</taxon>
        <taxon>rosids</taxon>
        <taxon>malvids</taxon>
        <taxon>Malvales</taxon>
        <taxon>Malvaceae</taxon>
        <taxon>Malvoideae</taxon>
        <taxon>Gossypium</taxon>
    </lineage>
</organism>
<dbReference type="Proteomes" id="UP001358586">
    <property type="component" value="Chromosome 5"/>
</dbReference>
<dbReference type="InterPro" id="IPR051238">
    <property type="entry name" value="GDSL_esterase/lipase"/>
</dbReference>
<evidence type="ECO:0000256" key="2">
    <source>
        <dbReference type="ARBA" id="ARBA00008668"/>
    </source>
</evidence>